<sequence>MKLWILAFSSLALRASAAPLAQEDEPACTREALIEAADAYIAAQTEGSLDALAAFLAEEWIYWEDNEEIDPSTSVLATKALKLDHRRTNADVVECASYTEIISADPAKPYVIGTQIRHGADLKITKIDSVASTTNSWVFDAKKTLDYVVKEDWFEIPEADWDDRDVIKAAGTRTWTCGVMRRRRTRCRGVRRARGWKGRRTRDGARRRIRARWGCRRTITRRRTRIGDTWWIR</sequence>
<evidence type="ECO:0000313" key="2">
    <source>
        <dbReference type="EMBL" id="CAI4218425.1"/>
    </source>
</evidence>
<feature type="chain" id="PRO_5040151822" description="SnoaL-like domain-containing protein" evidence="1">
    <location>
        <begin position="18"/>
        <end position="233"/>
    </location>
</feature>
<dbReference type="EMBL" id="CALLCH030000018">
    <property type="protein sequence ID" value="CAI4218425.1"/>
    <property type="molecule type" value="Genomic_DNA"/>
</dbReference>
<evidence type="ECO:0008006" key="4">
    <source>
        <dbReference type="Google" id="ProtNLM"/>
    </source>
</evidence>
<feature type="signal peptide" evidence="1">
    <location>
        <begin position="1"/>
        <end position="17"/>
    </location>
</feature>
<organism evidence="2 3">
    <name type="scientific">Parascedosporium putredinis</name>
    <dbReference type="NCBI Taxonomy" id="1442378"/>
    <lineage>
        <taxon>Eukaryota</taxon>
        <taxon>Fungi</taxon>
        <taxon>Dikarya</taxon>
        <taxon>Ascomycota</taxon>
        <taxon>Pezizomycotina</taxon>
        <taxon>Sordariomycetes</taxon>
        <taxon>Hypocreomycetidae</taxon>
        <taxon>Microascales</taxon>
        <taxon>Microascaceae</taxon>
        <taxon>Parascedosporium</taxon>
    </lineage>
</organism>
<dbReference type="OrthoDB" id="3504677at2759"/>
<dbReference type="Proteomes" id="UP000838763">
    <property type="component" value="Unassembled WGS sequence"/>
</dbReference>
<accession>A0A9P1MD12</accession>
<dbReference type="AlphaFoldDB" id="A0A9P1MD12"/>
<name>A0A9P1MD12_9PEZI</name>
<gene>
    <name evidence="2" type="ORF">PPNO1_LOCUS8011</name>
</gene>
<keyword evidence="3" id="KW-1185">Reference proteome</keyword>
<protein>
    <recommendedName>
        <fullName evidence="4">SnoaL-like domain-containing protein</fullName>
    </recommendedName>
</protein>
<comment type="caution">
    <text evidence="2">The sequence shown here is derived from an EMBL/GenBank/DDBJ whole genome shotgun (WGS) entry which is preliminary data.</text>
</comment>
<proteinExistence type="predicted"/>
<evidence type="ECO:0000256" key="1">
    <source>
        <dbReference type="SAM" id="SignalP"/>
    </source>
</evidence>
<reference evidence="2" key="1">
    <citation type="submission" date="2022-11" db="EMBL/GenBank/DDBJ databases">
        <authorList>
            <person name="Scott C."/>
            <person name="Bruce N."/>
        </authorList>
    </citation>
    <scope>NUCLEOTIDE SEQUENCE</scope>
</reference>
<keyword evidence="1" id="KW-0732">Signal</keyword>
<evidence type="ECO:0000313" key="3">
    <source>
        <dbReference type="Proteomes" id="UP000838763"/>
    </source>
</evidence>